<name>A0A841F8I6_9ACTN</name>
<gene>
    <name evidence="1" type="ORF">HNR73_001248</name>
</gene>
<proteinExistence type="predicted"/>
<dbReference type="EMBL" id="JACHGT010000002">
    <property type="protein sequence ID" value="MBB6033401.1"/>
    <property type="molecule type" value="Genomic_DNA"/>
</dbReference>
<evidence type="ECO:0000313" key="2">
    <source>
        <dbReference type="Proteomes" id="UP000548476"/>
    </source>
</evidence>
<dbReference type="RefSeq" id="WP_184786262.1">
    <property type="nucleotide sequence ID" value="NZ_BONT01000097.1"/>
</dbReference>
<dbReference type="AlphaFoldDB" id="A0A841F8I6"/>
<keyword evidence="2" id="KW-1185">Reference proteome</keyword>
<sequence>MSTRSRARALAAEHGLGAVGRIHRERLPVWSPWARYTSVLAVAAALGCAFRDPLLSLGILAAVGIVVHGYAHLSEITAPAGRRHIAVCAGGLVVLREFADPVVLRWTGVEVTLRVPRRRAHPADAGVNWTETVFYEGFQLAGRDVAGRAVTVPMGPFGGRAALVSAVEDHAAPVVLHRARKDLAETGRAEFGPVAVTPCGLELCVGGAMFVAPWSKFHSDGERIVPLLPAAVHAHPQLASTPVSRALLALIAETRAGRESTGDGR</sequence>
<evidence type="ECO:0000313" key="1">
    <source>
        <dbReference type="EMBL" id="MBB6033401.1"/>
    </source>
</evidence>
<accession>A0A841F8I6</accession>
<reference evidence="1 2" key="1">
    <citation type="submission" date="2020-08" db="EMBL/GenBank/DDBJ databases">
        <title>Genomic Encyclopedia of Type Strains, Phase IV (KMG-IV): sequencing the most valuable type-strain genomes for metagenomic binning, comparative biology and taxonomic classification.</title>
        <authorList>
            <person name="Goeker M."/>
        </authorList>
    </citation>
    <scope>NUCLEOTIDE SEQUENCE [LARGE SCALE GENOMIC DNA]</scope>
    <source>
        <strain evidence="1 2">YIM 65646</strain>
    </source>
</reference>
<organism evidence="1 2">
    <name type="scientific">Phytomonospora endophytica</name>
    <dbReference type="NCBI Taxonomy" id="714109"/>
    <lineage>
        <taxon>Bacteria</taxon>
        <taxon>Bacillati</taxon>
        <taxon>Actinomycetota</taxon>
        <taxon>Actinomycetes</taxon>
        <taxon>Micromonosporales</taxon>
        <taxon>Micromonosporaceae</taxon>
        <taxon>Phytomonospora</taxon>
    </lineage>
</organism>
<dbReference type="Proteomes" id="UP000548476">
    <property type="component" value="Unassembled WGS sequence"/>
</dbReference>
<protein>
    <submittedName>
        <fullName evidence="1">Uncharacterized protein</fullName>
    </submittedName>
</protein>
<comment type="caution">
    <text evidence="1">The sequence shown here is derived from an EMBL/GenBank/DDBJ whole genome shotgun (WGS) entry which is preliminary data.</text>
</comment>